<sequence length="41" mass="4709">MLCFRAHTPDAKGMMEKAHEATRMAYRERPFSRLSDLSPAV</sequence>
<name>U1PPQ7_9EURY</name>
<reference evidence="1 2" key="1">
    <citation type="journal article" date="2013" name="PLoS ONE">
        <title>Assembly-driven community genomics of a hypersaline microbial ecosystem.</title>
        <authorList>
            <person name="Podell S."/>
            <person name="Ugalde J.A."/>
            <person name="Narasingarao P."/>
            <person name="Banfield J.F."/>
            <person name="Heidelberg K.B."/>
            <person name="Allen E.E."/>
        </authorList>
    </citation>
    <scope>NUCLEOTIDE SEQUENCE [LARGE SCALE GENOMIC DNA]</scope>
    <source>
        <strain evidence="2">J07HQW2</strain>
    </source>
</reference>
<dbReference type="EMBL" id="KE356561">
    <property type="protein sequence ID" value="ERG94296.1"/>
    <property type="molecule type" value="Genomic_DNA"/>
</dbReference>
<dbReference type="AlphaFoldDB" id="U1PPQ7"/>
<dbReference type="Proteomes" id="UP000030710">
    <property type="component" value="Unassembled WGS sequence"/>
</dbReference>
<accession>U1PPQ7</accession>
<evidence type="ECO:0000313" key="1">
    <source>
        <dbReference type="EMBL" id="ERG94296.1"/>
    </source>
</evidence>
<dbReference type="RefSeq" id="WP_021053789.1">
    <property type="nucleotide sequence ID" value="NZ_KE356561.1"/>
</dbReference>
<proteinExistence type="predicted"/>
<gene>
    <name evidence="1" type="ORF">J07HQW2_00730</name>
</gene>
<organism evidence="1 2">
    <name type="scientific">Haloquadratum walsbyi J07HQW2</name>
    <dbReference type="NCBI Taxonomy" id="1238425"/>
    <lineage>
        <taxon>Archaea</taxon>
        <taxon>Methanobacteriati</taxon>
        <taxon>Methanobacteriota</taxon>
        <taxon>Stenosarchaea group</taxon>
        <taxon>Halobacteria</taxon>
        <taxon>Halobacteriales</taxon>
        <taxon>Haloferacaceae</taxon>
        <taxon>Haloquadratum</taxon>
    </lineage>
</organism>
<evidence type="ECO:0000313" key="2">
    <source>
        <dbReference type="Proteomes" id="UP000030710"/>
    </source>
</evidence>
<dbReference type="STRING" id="1238425.J07HQW2_00730"/>
<protein>
    <submittedName>
        <fullName evidence="1">Uncharacterized protein</fullName>
    </submittedName>
</protein>
<dbReference type="HOGENOM" id="CLU_3263737_0_0_2"/>